<name>A0A6C0IZQ6_9ZZZZ</name>
<feature type="domain" description="Transcription factor TFIIB cyclin-like" evidence="1">
    <location>
        <begin position="92"/>
        <end position="167"/>
    </location>
</feature>
<accession>A0A6C0IZQ6</accession>
<dbReference type="SUPFAM" id="SSF47954">
    <property type="entry name" value="Cyclin-like"/>
    <property type="match status" value="2"/>
</dbReference>
<protein>
    <recommendedName>
        <fullName evidence="1">Transcription factor TFIIB cyclin-like domain-containing protein</fullName>
    </recommendedName>
</protein>
<reference evidence="2" key="1">
    <citation type="journal article" date="2020" name="Nature">
        <title>Giant virus diversity and host interactions through global metagenomics.</title>
        <authorList>
            <person name="Schulz F."/>
            <person name="Roux S."/>
            <person name="Paez-Espino D."/>
            <person name="Jungbluth S."/>
            <person name="Walsh D.A."/>
            <person name="Denef V.J."/>
            <person name="McMahon K.D."/>
            <person name="Konstantinidis K.T."/>
            <person name="Eloe-Fadrosh E.A."/>
            <person name="Kyrpides N.C."/>
            <person name="Woyke T."/>
        </authorList>
    </citation>
    <scope>NUCLEOTIDE SEQUENCE</scope>
    <source>
        <strain evidence="2">GVMAG-M-3300025626-8</strain>
    </source>
</reference>
<dbReference type="GO" id="GO:0017025">
    <property type="term" value="F:TBP-class protein binding"/>
    <property type="evidence" value="ECO:0007669"/>
    <property type="project" value="InterPro"/>
</dbReference>
<sequence length="295" mass="32769">MRDYGSDHERDHPACEHKQCDIFDGFRVCTHCGCVMCSVPEAMEWVAGINDVKQRASAADEGWYVGGTVVGDKKLERIHKGITGGNKQRVYAEGRDFIKSVCTDLHVGDAVEAEALDIFSVVQEQHSRWRGAKRVGILISCVSVACQKFSIGVTDAAILKLERVNQPTKTMNSQKKHVLTMLHKSGMTVHQAQAETYCLRICSALGFSSELSKMVSAQAKRISKMEHLNARSCNMIVVVSVLFLTEKYNLSIAVDNLCRMVNVTRPTLVKWYAEASARSVSYTRQFVQSVDSDNA</sequence>
<dbReference type="AlphaFoldDB" id="A0A6C0IZQ6"/>
<dbReference type="InterPro" id="IPR036915">
    <property type="entry name" value="Cyclin-like_sf"/>
</dbReference>
<dbReference type="Gene3D" id="1.10.472.10">
    <property type="entry name" value="Cyclin-like"/>
    <property type="match status" value="1"/>
</dbReference>
<evidence type="ECO:0000259" key="1">
    <source>
        <dbReference type="Pfam" id="PF00382"/>
    </source>
</evidence>
<dbReference type="InterPro" id="IPR013150">
    <property type="entry name" value="TFIIB_cyclin"/>
</dbReference>
<evidence type="ECO:0000313" key="2">
    <source>
        <dbReference type="EMBL" id="QHT98049.1"/>
    </source>
</evidence>
<dbReference type="EMBL" id="MN740286">
    <property type="protein sequence ID" value="QHT98049.1"/>
    <property type="molecule type" value="Genomic_DNA"/>
</dbReference>
<dbReference type="Gene3D" id="1.10.472.170">
    <property type="match status" value="1"/>
</dbReference>
<proteinExistence type="predicted"/>
<dbReference type="Pfam" id="PF00382">
    <property type="entry name" value="TFIIB"/>
    <property type="match status" value="1"/>
</dbReference>
<organism evidence="2">
    <name type="scientific">viral metagenome</name>
    <dbReference type="NCBI Taxonomy" id="1070528"/>
    <lineage>
        <taxon>unclassified sequences</taxon>
        <taxon>metagenomes</taxon>
        <taxon>organismal metagenomes</taxon>
    </lineage>
</organism>